<sequence length="360" mass="42009">MTLPLVALSDLNTFLLETCAAPESLPRKVTLNEQHHLASEPSQATLWVSNIQTQARMDVSEVVQECYAFFRDMHQHNHSEWLRAWVFNFSENNCEEHSRGYIAILEIKPIPRGNIVPSNNPSKTRLKLLQWFTTSRYELLATGDGNEDDNPPGRYFLRSRKKVFVLLLLLSFLLAALVVLAALFLKRPTSTWSEDGYIRYATPGSEGPKRQTRIYYRNATEWAHKNPHSNGEWKIRLDDQAIVPSEAWDSDEDRYQEWFHARYAEMHDVIETGKYIRPSWLGSLNIFVPWDKEFHLAHCVVTLRRYWKAKETGKHVCSRDIDYDHIQHCLNWMDGLVFSPNPGTIPEMSTHMIWQTKLCY</sequence>
<keyword evidence="1" id="KW-1133">Transmembrane helix</keyword>
<feature type="transmembrane region" description="Helical" evidence="1">
    <location>
        <begin position="163"/>
        <end position="185"/>
    </location>
</feature>
<evidence type="ECO:0000313" key="3">
    <source>
        <dbReference type="Proteomes" id="UP000050424"/>
    </source>
</evidence>
<evidence type="ECO:0000256" key="1">
    <source>
        <dbReference type="SAM" id="Phobius"/>
    </source>
</evidence>
<protein>
    <submittedName>
        <fullName evidence="2">Uncharacterized protein</fullName>
    </submittedName>
</protein>
<keyword evidence="1" id="KW-0812">Transmembrane</keyword>
<keyword evidence="1" id="KW-0472">Membrane</keyword>
<gene>
    <name evidence="2" type="ORF">AK830_g8411</name>
</gene>
<dbReference type="EMBL" id="LKCW01000142">
    <property type="protein sequence ID" value="KPM38152.1"/>
    <property type="molecule type" value="Genomic_DNA"/>
</dbReference>
<dbReference type="Proteomes" id="UP000050424">
    <property type="component" value="Unassembled WGS sequence"/>
</dbReference>
<reference evidence="2 3" key="1">
    <citation type="submission" date="2015-09" db="EMBL/GenBank/DDBJ databases">
        <title>Draft genome of a European isolate of the apple canker pathogen Neonectria ditissima.</title>
        <authorList>
            <person name="Gomez-Cortecero A."/>
            <person name="Harrison R.J."/>
            <person name="Armitage A.D."/>
        </authorList>
    </citation>
    <scope>NUCLEOTIDE SEQUENCE [LARGE SCALE GENOMIC DNA]</scope>
    <source>
        <strain evidence="2 3">R09/05</strain>
    </source>
</reference>
<organism evidence="2 3">
    <name type="scientific">Neonectria ditissima</name>
    <dbReference type="NCBI Taxonomy" id="78410"/>
    <lineage>
        <taxon>Eukaryota</taxon>
        <taxon>Fungi</taxon>
        <taxon>Dikarya</taxon>
        <taxon>Ascomycota</taxon>
        <taxon>Pezizomycotina</taxon>
        <taxon>Sordariomycetes</taxon>
        <taxon>Hypocreomycetidae</taxon>
        <taxon>Hypocreales</taxon>
        <taxon>Nectriaceae</taxon>
        <taxon>Neonectria</taxon>
    </lineage>
</organism>
<comment type="caution">
    <text evidence="2">The sequence shown here is derived from an EMBL/GenBank/DDBJ whole genome shotgun (WGS) entry which is preliminary data.</text>
</comment>
<accession>A0A0P7B855</accession>
<dbReference type="AlphaFoldDB" id="A0A0P7B855"/>
<name>A0A0P7B855_9HYPO</name>
<proteinExistence type="predicted"/>
<dbReference type="OrthoDB" id="5008097at2759"/>
<keyword evidence="3" id="KW-1185">Reference proteome</keyword>
<evidence type="ECO:0000313" key="2">
    <source>
        <dbReference type="EMBL" id="KPM38152.1"/>
    </source>
</evidence>